<protein>
    <submittedName>
        <fullName evidence="1">Uncharacterized protein</fullName>
    </submittedName>
</protein>
<organism evidence="1 2">
    <name type="scientific">Pristionchus fissidentatus</name>
    <dbReference type="NCBI Taxonomy" id="1538716"/>
    <lineage>
        <taxon>Eukaryota</taxon>
        <taxon>Metazoa</taxon>
        <taxon>Ecdysozoa</taxon>
        <taxon>Nematoda</taxon>
        <taxon>Chromadorea</taxon>
        <taxon>Rhabditida</taxon>
        <taxon>Rhabditina</taxon>
        <taxon>Diplogasteromorpha</taxon>
        <taxon>Diplogasteroidea</taxon>
        <taxon>Neodiplogasteridae</taxon>
        <taxon>Pristionchus</taxon>
    </lineage>
</organism>
<evidence type="ECO:0000313" key="2">
    <source>
        <dbReference type="Proteomes" id="UP001432322"/>
    </source>
</evidence>
<comment type="caution">
    <text evidence="1">The sequence shown here is derived from an EMBL/GenBank/DDBJ whole genome shotgun (WGS) entry which is preliminary data.</text>
</comment>
<accession>A0AAV5WFD0</accession>
<feature type="non-terminal residue" evidence="1">
    <location>
        <position position="91"/>
    </location>
</feature>
<reference evidence="1" key="1">
    <citation type="submission" date="2023-10" db="EMBL/GenBank/DDBJ databases">
        <title>Genome assembly of Pristionchus species.</title>
        <authorList>
            <person name="Yoshida K."/>
            <person name="Sommer R.J."/>
        </authorList>
    </citation>
    <scope>NUCLEOTIDE SEQUENCE</scope>
    <source>
        <strain evidence="1">RS5133</strain>
    </source>
</reference>
<keyword evidence="2" id="KW-1185">Reference proteome</keyword>
<dbReference type="EMBL" id="BTSY01000005">
    <property type="protein sequence ID" value="GMT30592.1"/>
    <property type="molecule type" value="Genomic_DNA"/>
</dbReference>
<dbReference type="Proteomes" id="UP001432322">
    <property type="component" value="Unassembled WGS sequence"/>
</dbReference>
<gene>
    <name evidence="1" type="ORF">PFISCL1PPCAC_21889</name>
</gene>
<feature type="non-terminal residue" evidence="1">
    <location>
        <position position="1"/>
    </location>
</feature>
<name>A0AAV5WFD0_9BILA</name>
<proteinExistence type="predicted"/>
<sequence>SDVMTDNFLRDLLSTKKVVDISMMCERITAPGLFAVWKDLLDGKFDGLSIIVGKDVVLALFDLIRTDGQKSSWKDGYMKPIYTEGTRDTSE</sequence>
<evidence type="ECO:0000313" key="1">
    <source>
        <dbReference type="EMBL" id="GMT30592.1"/>
    </source>
</evidence>
<dbReference type="AlphaFoldDB" id="A0AAV5WFD0"/>